<evidence type="ECO:0000256" key="1">
    <source>
        <dbReference type="SAM" id="MobiDB-lite"/>
    </source>
</evidence>
<dbReference type="RefSeq" id="XP_047840423.1">
    <property type="nucleotide sequence ID" value="XM_047984449.1"/>
</dbReference>
<feature type="compositionally biased region" description="Low complexity" evidence="1">
    <location>
        <begin position="131"/>
        <end position="152"/>
    </location>
</feature>
<keyword evidence="3" id="KW-1185">Reference proteome</keyword>
<name>A0A9Q8QDW2_9HYPO</name>
<feature type="compositionally biased region" description="Low complexity" evidence="1">
    <location>
        <begin position="241"/>
        <end position="251"/>
    </location>
</feature>
<sequence length="288" mass="31284">MQKRKSKLEQAQLKKRISPIKRKWIMFQPFIKSARNQKGIERLARKNSGSSSEGYIDGVDRIDRATWRKIRREMLIQRGLISREARRVRTRSSSRRSSRLSTEQVSPRGTRDKSALHGDSGSPKGKKTSPGTAAAAKRGAAKQTAPKKTAAKNSTTTVQTDEPKQAAVKKATVKKAPANKSTAASEDADTKQSMKQTARRTPLGKRAMTANKTASATQQTEPEQTLPNQAPAKAPAKRGGKATTKAAPTTRVGDQGPASSPGKPSAKRSADSDDLDGQVQKRARRSTF</sequence>
<dbReference type="KEGG" id="ptkz:JDV02_003324"/>
<gene>
    <name evidence="2" type="ORF">JDV02_003324</name>
</gene>
<feature type="compositionally biased region" description="Polar residues" evidence="1">
    <location>
        <begin position="210"/>
        <end position="228"/>
    </location>
</feature>
<accession>A0A9Q8QDW2</accession>
<dbReference type="Proteomes" id="UP000829364">
    <property type="component" value="Chromosome 2"/>
</dbReference>
<proteinExistence type="predicted"/>
<dbReference type="OrthoDB" id="10646686at2759"/>
<feature type="compositionally biased region" description="Basic residues" evidence="1">
    <location>
        <begin position="88"/>
        <end position="98"/>
    </location>
</feature>
<organism evidence="2 3">
    <name type="scientific">Purpureocillium takamizusanense</name>
    <dbReference type="NCBI Taxonomy" id="2060973"/>
    <lineage>
        <taxon>Eukaryota</taxon>
        <taxon>Fungi</taxon>
        <taxon>Dikarya</taxon>
        <taxon>Ascomycota</taxon>
        <taxon>Pezizomycotina</taxon>
        <taxon>Sordariomycetes</taxon>
        <taxon>Hypocreomycetidae</taxon>
        <taxon>Hypocreales</taxon>
        <taxon>Ophiocordycipitaceae</taxon>
        <taxon>Purpureocillium</taxon>
    </lineage>
</organism>
<protein>
    <submittedName>
        <fullName evidence="2">Uncharacterized protein</fullName>
    </submittedName>
</protein>
<evidence type="ECO:0000313" key="3">
    <source>
        <dbReference type="Proteomes" id="UP000829364"/>
    </source>
</evidence>
<feature type="region of interest" description="Disordered" evidence="1">
    <location>
        <begin position="85"/>
        <end position="288"/>
    </location>
</feature>
<feature type="compositionally biased region" description="Low complexity" evidence="1">
    <location>
        <begin position="165"/>
        <end position="178"/>
    </location>
</feature>
<dbReference type="AlphaFoldDB" id="A0A9Q8QDW2"/>
<evidence type="ECO:0000313" key="2">
    <source>
        <dbReference type="EMBL" id="UNI16942.1"/>
    </source>
</evidence>
<reference evidence="2" key="1">
    <citation type="submission" date="2021-11" db="EMBL/GenBank/DDBJ databases">
        <title>Purpureocillium_takamizusanense_genome.</title>
        <authorList>
            <person name="Nguyen N.-H."/>
        </authorList>
    </citation>
    <scope>NUCLEOTIDE SEQUENCE</scope>
    <source>
        <strain evidence="2">PT3</strain>
    </source>
</reference>
<dbReference type="EMBL" id="CP086355">
    <property type="protein sequence ID" value="UNI16942.1"/>
    <property type="molecule type" value="Genomic_DNA"/>
</dbReference>
<dbReference type="GeneID" id="72065284"/>